<comment type="similarity">
    <text evidence="1 4 5">Belongs to the bacterial ribosomal protein bL17 family.</text>
</comment>
<evidence type="ECO:0000256" key="5">
    <source>
        <dbReference type="RuleBase" id="RU000660"/>
    </source>
</evidence>
<dbReference type="PROSITE" id="PS01167">
    <property type="entry name" value="RIBOSOMAL_L17"/>
    <property type="match status" value="1"/>
</dbReference>
<organism evidence="6 7">
    <name type="scientific">Halobacteriovorax vibrionivorans</name>
    <dbReference type="NCBI Taxonomy" id="2152716"/>
    <lineage>
        <taxon>Bacteria</taxon>
        <taxon>Pseudomonadati</taxon>
        <taxon>Bdellovibrionota</taxon>
        <taxon>Bacteriovoracia</taxon>
        <taxon>Bacteriovoracales</taxon>
        <taxon>Halobacteriovoraceae</taxon>
        <taxon>Halobacteriovorax</taxon>
    </lineage>
</organism>
<comment type="caution">
    <text evidence="6">The sequence shown here is derived from an EMBL/GenBank/DDBJ whole genome shotgun (WGS) entry which is preliminary data.</text>
</comment>
<evidence type="ECO:0000313" key="7">
    <source>
        <dbReference type="Proteomes" id="UP000443582"/>
    </source>
</evidence>
<dbReference type="InterPro" id="IPR036373">
    <property type="entry name" value="Ribosomal_bL17_sf"/>
</dbReference>
<dbReference type="PANTHER" id="PTHR14413:SF16">
    <property type="entry name" value="LARGE RIBOSOMAL SUBUNIT PROTEIN BL17M"/>
    <property type="match status" value="1"/>
</dbReference>
<dbReference type="SUPFAM" id="SSF64263">
    <property type="entry name" value="Prokaryotic ribosomal protein L17"/>
    <property type="match status" value="1"/>
</dbReference>
<dbReference type="HAMAP" id="MF_01368">
    <property type="entry name" value="Ribosomal_bL17"/>
    <property type="match status" value="1"/>
</dbReference>
<dbReference type="GO" id="GO:0005840">
    <property type="term" value="C:ribosome"/>
    <property type="evidence" value="ECO:0007669"/>
    <property type="project" value="UniProtKB-KW"/>
</dbReference>
<name>A0ABY0IL68_9BACT</name>
<evidence type="ECO:0000256" key="4">
    <source>
        <dbReference type="HAMAP-Rule" id="MF_01368"/>
    </source>
</evidence>
<comment type="subunit">
    <text evidence="4">Part of the 50S ribosomal subunit. Contacts protein L32.</text>
</comment>
<dbReference type="InterPro" id="IPR047859">
    <property type="entry name" value="Ribosomal_bL17_CS"/>
</dbReference>
<evidence type="ECO:0000313" key="6">
    <source>
        <dbReference type="EMBL" id="RZF22908.1"/>
    </source>
</evidence>
<reference evidence="7" key="1">
    <citation type="journal article" date="2019" name="Int. J. Syst. Evol. Microbiol.">
        <title>Halobacteriovorax valvorus sp. nov., a novel prokaryotic predator isolated from coastal seawater of China.</title>
        <authorList>
            <person name="Chen M.-X."/>
        </authorList>
    </citation>
    <scope>NUCLEOTIDE SEQUENCE [LARGE SCALE GENOMIC DNA]</scope>
    <source>
        <strain evidence="7">BL9</strain>
    </source>
</reference>
<keyword evidence="3 4" id="KW-0687">Ribonucleoprotein</keyword>
<dbReference type="RefSeq" id="WP_114705851.1">
    <property type="nucleotide sequence ID" value="NZ_QDKL01000001.1"/>
</dbReference>
<dbReference type="Gene3D" id="3.90.1030.10">
    <property type="entry name" value="Ribosomal protein L17"/>
    <property type="match status" value="1"/>
</dbReference>
<proteinExistence type="inferred from homology"/>
<dbReference type="PANTHER" id="PTHR14413">
    <property type="entry name" value="RIBOSOMAL PROTEIN L17"/>
    <property type="match status" value="1"/>
</dbReference>
<dbReference type="NCBIfam" id="TIGR00059">
    <property type="entry name" value="L17"/>
    <property type="match status" value="1"/>
</dbReference>
<evidence type="ECO:0000256" key="3">
    <source>
        <dbReference type="ARBA" id="ARBA00023274"/>
    </source>
</evidence>
<evidence type="ECO:0000256" key="1">
    <source>
        <dbReference type="ARBA" id="ARBA00008777"/>
    </source>
</evidence>
<dbReference type="InterPro" id="IPR000456">
    <property type="entry name" value="Ribosomal_bL17"/>
</dbReference>
<evidence type="ECO:0000256" key="2">
    <source>
        <dbReference type="ARBA" id="ARBA00022980"/>
    </source>
</evidence>
<gene>
    <name evidence="4" type="primary">rplQ</name>
    <name evidence="6" type="ORF">DAY19_03795</name>
</gene>
<dbReference type="EMBL" id="QDKL01000001">
    <property type="protein sequence ID" value="RZF22908.1"/>
    <property type="molecule type" value="Genomic_DNA"/>
</dbReference>
<keyword evidence="7" id="KW-1185">Reference proteome</keyword>
<dbReference type="Proteomes" id="UP000443582">
    <property type="component" value="Unassembled WGS sequence"/>
</dbReference>
<sequence>MRHQRHKYKLGVSPSHRVSMIKNLASEIIDHGMIKTTLTRAKAVKPVVEKLVTLSKNDTVANRRLAFKKLNDKDAVNKLFTELGPKFKERNGGYTRIMKLSDNRVGDNSKMAYIAFVD</sequence>
<dbReference type="Pfam" id="PF01196">
    <property type="entry name" value="Ribosomal_L17"/>
    <property type="match status" value="1"/>
</dbReference>
<accession>A0ABY0IL68</accession>
<protein>
    <recommendedName>
        <fullName evidence="4">Large ribosomal subunit protein bL17</fullName>
    </recommendedName>
</protein>
<keyword evidence="2 4" id="KW-0689">Ribosomal protein</keyword>